<reference evidence="2" key="1">
    <citation type="submission" date="2023-03" db="EMBL/GenBank/DDBJ databases">
        <title>Massive genome expansion in bonnet fungi (Mycena s.s.) driven by repeated elements and novel gene families across ecological guilds.</title>
        <authorList>
            <consortium name="Lawrence Berkeley National Laboratory"/>
            <person name="Harder C.B."/>
            <person name="Miyauchi S."/>
            <person name="Viragh M."/>
            <person name="Kuo A."/>
            <person name="Thoen E."/>
            <person name="Andreopoulos B."/>
            <person name="Lu D."/>
            <person name="Skrede I."/>
            <person name="Drula E."/>
            <person name="Henrissat B."/>
            <person name="Morin E."/>
            <person name="Kohler A."/>
            <person name="Barry K."/>
            <person name="LaButti K."/>
            <person name="Morin E."/>
            <person name="Salamov A."/>
            <person name="Lipzen A."/>
            <person name="Mereny Z."/>
            <person name="Hegedus B."/>
            <person name="Baldrian P."/>
            <person name="Stursova M."/>
            <person name="Weitz H."/>
            <person name="Taylor A."/>
            <person name="Grigoriev I.V."/>
            <person name="Nagy L.G."/>
            <person name="Martin F."/>
            <person name="Kauserud H."/>
        </authorList>
    </citation>
    <scope>NUCLEOTIDE SEQUENCE</scope>
    <source>
        <strain evidence="2">CBHHK002</strain>
    </source>
</reference>
<keyword evidence="1" id="KW-0472">Membrane</keyword>
<feature type="transmembrane region" description="Helical" evidence="1">
    <location>
        <begin position="588"/>
        <end position="608"/>
    </location>
</feature>
<dbReference type="InterPro" id="IPR050534">
    <property type="entry name" value="Coronavir_polyprotein_1ab"/>
</dbReference>
<organism evidence="2 3">
    <name type="scientific">Mycena albidolilacea</name>
    <dbReference type="NCBI Taxonomy" id="1033008"/>
    <lineage>
        <taxon>Eukaryota</taxon>
        <taxon>Fungi</taxon>
        <taxon>Dikarya</taxon>
        <taxon>Basidiomycota</taxon>
        <taxon>Agaricomycotina</taxon>
        <taxon>Agaricomycetes</taxon>
        <taxon>Agaricomycetidae</taxon>
        <taxon>Agaricales</taxon>
        <taxon>Marasmiineae</taxon>
        <taxon>Mycenaceae</taxon>
        <taxon>Mycena</taxon>
    </lineage>
</organism>
<evidence type="ECO:0000256" key="1">
    <source>
        <dbReference type="SAM" id="Phobius"/>
    </source>
</evidence>
<dbReference type="Proteomes" id="UP001218218">
    <property type="component" value="Unassembled WGS sequence"/>
</dbReference>
<keyword evidence="1" id="KW-0812">Transmembrane</keyword>
<dbReference type="Pfam" id="PF13245">
    <property type="entry name" value="AAA_19"/>
    <property type="match status" value="1"/>
</dbReference>
<keyword evidence="1" id="KW-1133">Transmembrane helix</keyword>
<evidence type="ECO:0000313" key="2">
    <source>
        <dbReference type="EMBL" id="KAJ7300385.1"/>
    </source>
</evidence>
<comment type="caution">
    <text evidence="2">The sequence shown here is derived from an EMBL/GenBank/DDBJ whole genome shotgun (WGS) entry which is preliminary data.</text>
</comment>
<sequence>MSVSQDLLPVHLAPRDIPVTRVSVEKASLMIRPLKALPHVGISTQLSSNGRVKRLALATCETILLISVDSNAQFWMKMRGTALTELLLGGPVFVGFGIAHIALQIYRDIRAHFSNAVNLSTLCSLSTRETWAPSKLVGTRLWRTTSLSKIDRLWHGSGDEFSEREVALQAWISAMLAEPCAMDIAESLKVNTKNLTPKELTLLGDLMLQADTLAVHRPKEIPNDFIRGVMTAEGMKLENARYQNRVRRSHQTSIIMTNASGQEFTGRADGVKGRITDIKFDSAALTGELTAVRVVGKEELTNSEKAHDEFLLLAFRSELKVRDARLIRLFWFSEPEQRGELTAPATRGTIASRVPGLNASQMRALARMILTMPIIIVQGECVCPPEMGKTQTISAAAAVWEDNGSPAWIVAQSNVAVKNIAQKLADFDITFKIVVSKEFYVDWHENIYGSIEDFLIRTDELTEDERGIVHMLNGARIVLSTLATLSNPGLDQVGIFSLVPVKRLVVDAASQINAFEFMHVFFKFRKSLEKICFFGDPMQLPPYGQDQVPTLKSIFQLKHLQDQTEFRPSTQCCLQCRLFPRCITYKTGIWTLHMIFVCQGTKLIMFWFPWSVRRQRASCGRSIA</sequence>
<name>A0AAD6YVW3_9AGAR</name>
<proteinExistence type="predicted"/>
<dbReference type="AlphaFoldDB" id="A0AAD6YVW3"/>
<dbReference type="PANTHER" id="PTHR43788:SF8">
    <property type="entry name" value="DNA-BINDING PROTEIN SMUBP-2"/>
    <property type="match status" value="1"/>
</dbReference>
<evidence type="ECO:0008006" key="4">
    <source>
        <dbReference type="Google" id="ProtNLM"/>
    </source>
</evidence>
<dbReference type="InterPro" id="IPR027417">
    <property type="entry name" value="P-loop_NTPase"/>
</dbReference>
<dbReference type="Gene3D" id="3.40.50.300">
    <property type="entry name" value="P-loop containing nucleotide triphosphate hydrolases"/>
    <property type="match status" value="1"/>
</dbReference>
<dbReference type="EMBL" id="JARIHO010000173">
    <property type="protein sequence ID" value="KAJ7300385.1"/>
    <property type="molecule type" value="Genomic_DNA"/>
</dbReference>
<protein>
    <recommendedName>
        <fullName evidence="4">DNA2/NAM7 helicase helicase domain-containing protein</fullName>
    </recommendedName>
</protein>
<gene>
    <name evidence="2" type="ORF">DFH08DRAFT_725383</name>
</gene>
<dbReference type="SUPFAM" id="SSF52540">
    <property type="entry name" value="P-loop containing nucleoside triphosphate hydrolases"/>
    <property type="match status" value="1"/>
</dbReference>
<dbReference type="GO" id="GO:0043139">
    <property type="term" value="F:5'-3' DNA helicase activity"/>
    <property type="evidence" value="ECO:0007669"/>
    <property type="project" value="TreeGrafter"/>
</dbReference>
<keyword evidence="3" id="KW-1185">Reference proteome</keyword>
<accession>A0AAD6YVW3</accession>
<dbReference type="PANTHER" id="PTHR43788">
    <property type="entry name" value="DNA2/NAM7 HELICASE FAMILY MEMBER"/>
    <property type="match status" value="1"/>
</dbReference>
<evidence type="ECO:0000313" key="3">
    <source>
        <dbReference type="Proteomes" id="UP001218218"/>
    </source>
</evidence>